<keyword evidence="8" id="KW-0547">Nucleotide-binding</keyword>
<comment type="subunit">
    <text evidence="14">At low DSF concentrations, interacts with RpfF.</text>
</comment>
<dbReference type="PANTHER" id="PTHR45339:SF1">
    <property type="entry name" value="HYBRID SIGNAL TRANSDUCTION HISTIDINE KINASE J"/>
    <property type="match status" value="1"/>
</dbReference>
<name>A0A4R7NRD5_9GAMM</name>
<dbReference type="InterPro" id="IPR004358">
    <property type="entry name" value="Sig_transdc_His_kin-like_C"/>
</dbReference>
<dbReference type="SMART" id="SM01079">
    <property type="entry name" value="CHASE"/>
    <property type="match status" value="1"/>
</dbReference>
<evidence type="ECO:0000256" key="15">
    <source>
        <dbReference type="ARBA" id="ARBA00068150"/>
    </source>
</evidence>
<keyword evidence="4" id="KW-1003">Cell membrane</keyword>
<dbReference type="EMBL" id="SOBT01000013">
    <property type="protein sequence ID" value="TDU23199.1"/>
    <property type="molecule type" value="Genomic_DNA"/>
</dbReference>
<dbReference type="InterPro" id="IPR006189">
    <property type="entry name" value="CHASE_dom"/>
</dbReference>
<dbReference type="Gene3D" id="3.40.50.2300">
    <property type="match status" value="2"/>
</dbReference>
<evidence type="ECO:0000256" key="2">
    <source>
        <dbReference type="ARBA" id="ARBA00004651"/>
    </source>
</evidence>
<accession>A0A4R7NRD5</accession>
<dbReference type="InterPro" id="IPR036890">
    <property type="entry name" value="HATPase_C_sf"/>
</dbReference>
<keyword evidence="7" id="KW-0812">Transmembrane</keyword>
<sequence length="995" mass="107757">MRASISTRVSASTWVLAFAVLAASLVGAWQSHALIAQHQQARFDAEVRRIESAIERRLAAYVQVLRGGLGLFAASDEVTRGDWRRYVESLQLERLYPGFRGLTFAPAVSDEALADFIARARSEPLPPGLSDPALLREFHLRAPPPPIVPVKSQLHAPVFYTEPLTVSNARAIGIDMMQDAGRKAMLEAAAASNDAVLTPRLRLLQAVGTQVGFIGFLAVRREEKLLGWLTATFVAEYFMRGLMNQAPSELKFALYDSHDLTPERLLYSTAGQAADGEPKPLPESARGPFESYSTISLPGRQWTLHAVAPPQFASIADRVAPWLVALGGVLASLLLLVIAQAGARWRQQAAVLAKAQNAIESANQAKSDFLANMSHEIRTPLNAILGTAELLGDTSLDADQRRGLDTITQSGDHLLSVINDILDFSKVEAGLLELDEQVFDLRRTVEEALEWVAVNAARKRLDLACDFAPGTPEMLHSDPARVRQILVNYLSNAVKFTDSGDVSVEVSSTALGPHQHRLRIAVRDSGIGIAPDRMDRLFKTFSQIDASTTRRYGGTGLGLAICKRLAQLLGGDVAVESHPGRGSVFSFTFVAGTDPAWTAPPQADSGALQGKRLLVVDDNDTNRRILRSSAAEWGMQVVDTASPREALAMLQRGEHFDLAILDYLMPDIDGIELAARIRQLDSSRQPRLMLLSSVRQRAQDLPDFDRVCLKPLRRAGLLDALLDMLAGAAGAAGHLSPTVRASSPVLPLRILLVEDNVLNQQVGLRMLESLGYSADLAENGAAALQAVQQRPYDLLLMDVQMPVMDGLEATRRIRQLPGLRQPRIYAMSASVLDNERQACLDAGMDRHLAKPFRRRELEEVLAQVETASQPLLEAGAEQGSAKASALTWLIDQIGSEGAADVVDEIVSGAEPALASLQQACDAHDMPRLRGEALALKAHCELIGAASTASACEAVADACIAGQPDELTRAVQIATAAYREQVEQLEATQGATRVRQ</sequence>
<dbReference type="Gene3D" id="3.30.565.10">
    <property type="entry name" value="Histidine kinase-like ATPase, C-terminal domain"/>
    <property type="match status" value="1"/>
</dbReference>
<dbReference type="GO" id="GO:0005886">
    <property type="term" value="C:plasma membrane"/>
    <property type="evidence" value="ECO:0007669"/>
    <property type="project" value="UniProtKB-SubCell"/>
</dbReference>
<evidence type="ECO:0000256" key="11">
    <source>
        <dbReference type="ARBA" id="ARBA00022989"/>
    </source>
</evidence>
<keyword evidence="12" id="KW-0902">Two-component regulatory system</keyword>
<keyword evidence="10" id="KW-0067">ATP-binding</keyword>
<dbReference type="PANTHER" id="PTHR45339">
    <property type="entry name" value="HYBRID SIGNAL TRANSDUCTION HISTIDINE KINASE J"/>
    <property type="match status" value="1"/>
</dbReference>
<evidence type="ECO:0000259" key="17">
    <source>
        <dbReference type="PROSITE" id="PS50109"/>
    </source>
</evidence>
<feature type="domain" description="Histidine kinase" evidence="17">
    <location>
        <begin position="372"/>
        <end position="593"/>
    </location>
</feature>
<comment type="caution">
    <text evidence="20">The sequence shown here is derived from an EMBL/GenBank/DDBJ whole genome shotgun (WGS) entry which is preliminary data.</text>
</comment>
<dbReference type="InterPro" id="IPR011006">
    <property type="entry name" value="CheY-like_superfamily"/>
</dbReference>
<dbReference type="PRINTS" id="PR00344">
    <property type="entry name" value="BCTRLSENSOR"/>
</dbReference>
<keyword evidence="5 16" id="KW-0597">Phosphoprotein</keyword>
<evidence type="ECO:0000256" key="6">
    <source>
        <dbReference type="ARBA" id="ARBA00022679"/>
    </source>
</evidence>
<dbReference type="Pfam" id="PF03924">
    <property type="entry name" value="CHASE"/>
    <property type="match status" value="1"/>
</dbReference>
<dbReference type="SMART" id="SM00388">
    <property type="entry name" value="HisKA"/>
    <property type="match status" value="1"/>
</dbReference>
<dbReference type="EC" id="2.7.13.3" evidence="3"/>
<dbReference type="InterPro" id="IPR036641">
    <property type="entry name" value="HPT_dom_sf"/>
</dbReference>
<evidence type="ECO:0000313" key="21">
    <source>
        <dbReference type="Proteomes" id="UP000295341"/>
    </source>
</evidence>
<dbReference type="AlphaFoldDB" id="A0A4R7NRD5"/>
<evidence type="ECO:0000256" key="10">
    <source>
        <dbReference type="ARBA" id="ARBA00022840"/>
    </source>
</evidence>
<protein>
    <recommendedName>
        <fullName evidence="15">Sensory/regulatory protein RpfC</fullName>
        <ecNumber evidence="3">2.7.13.3</ecNumber>
    </recommendedName>
</protein>
<evidence type="ECO:0000256" key="9">
    <source>
        <dbReference type="ARBA" id="ARBA00022777"/>
    </source>
</evidence>
<dbReference type="Pfam" id="PF02518">
    <property type="entry name" value="HATPase_c"/>
    <property type="match status" value="1"/>
</dbReference>
<dbReference type="SUPFAM" id="SSF47384">
    <property type="entry name" value="Homodimeric domain of signal transducing histidine kinase"/>
    <property type="match status" value="1"/>
</dbReference>
<dbReference type="InterPro" id="IPR001789">
    <property type="entry name" value="Sig_transdc_resp-reg_receiver"/>
</dbReference>
<evidence type="ECO:0000256" key="16">
    <source>
        <dbReference type="PROSITE-ProRule" id="PRU00169"/>
    </source>
</evidence>
<evidence type="ECO:0000259" key="18">
    <source>
        <dbReference type="PROSITE" id="PS50110"/>
    </source>
</evidence>
<evidence type="ECO:0000256" key="13">
    <source>
        <dbReference type="ARBA" id="ARBA00023136"/>
    </source>
</evidence>
<keyword evidence="6" id="KW-0808">Transferase</keyword>
<dbReference type="SUPFAM" id="SSF52172">
    <property type="entry name" value="CheY-like"/>
    <property type="match status" value="2"/>
</dbReference>
<dbReference type="RefSeq" id="WP_162851396.1">
    <property type="nucleotide sequence ID" value="NZ_MWIN01000025.1"/>
</dbReference>
<evidence type="ECO:0000256" key="8">
    <source>
        <dbReference type="ARBA" id="ARBA00022741"/>
    </source>
</evidence>
<dbReference type="InterPro" id="IPR036097">
    <property type="entry name" value="HisK_dim/P_sf"/>
</dbReference>
<dbReference type="InterPro" id="IPR003594">
    <property type="entry name" value="HATPase_dom"/>
</dbReference>
<dbReference type="Gene3D" id="1.10.287.130">
    <property type="match status" value="1"/>
</dbReference>
<dbReference type="InterPro" id="IPR003661">
    <property type="entry name" value="HisK_dim/P_dom"/>
</dbReference>
<dbReference type="SMART" id="SM00448">
    <property type="entry name" value="REC"/>
    <property type="match status" value="2"/>
</dbReference>
<proteinExistence type="predicted"/>
<feature type="modified residue" description="4-aspartylphosphate" evidence="16">
    <location>
        <position position="662"/>
    </location>
</feature>
<feature type="domain" description="Response regulatory" evidence="18">
    <location>
        <begin position="749"/>
        <end position="865"/>
    </location>
</feature>
<dbReference type="PROSITE" id="PS50110">
    <property type="entry name" value="RESPONSE_REGULATORY"/>
    <property type="match status" value="2"/>
</dbReference>
<comment type="catalytic activity">
    <reaction evidence="1">
        <text>ATP + protein L-histidine = ADP + protein N-phospho-L-histidine.</text>
        <dbReference type="EC" id="2.7.13.3"/>
    </reaction>
</comment>
<dbReference type="GO" id="GO:0000155">
    <property type="term" value="F:phosphorelay sensor kinase activity"/>
    <property type="evidence" value="ECO:0007669"/>
    <property type="project" value="InterPro"/>
</dbReference>
<evidence type="ECO:0000259" key="19">
    <source>
        <dbReference type="PROSITE" id="PS50839"/>
    </source>
</evidence>
<dbReference type="InterPro" id="IPR042240">
    <property type="entry name" value="CHASE_sf"/>
</dbReference>
<feature type="modified residue" description="4-aspartylphosphate" evidence="16">
    <location>
        <position position="798"/>
    </location>
</feature>
<feature type="domain" description="Response regulatory" evidence="18">
    <location>
        <begin position="612"/>
        <end position="725"/>
    </location>
</feature>
<organism evidence="20 21">
    <name type="scientific">Panacagrimonas perspica</name>
    <dbReference type="NCBI Taxonomy" id="381431"/>
    <lineage>
        <taxon>Bacteria</taxon>
        <taxon>Pseudomonadati</taxon>
        <taxon>Pseudomonadota</taxon>
        <taxon>Gammaproteobacteria</taxon>
        <taxon>Nevskiales</taxon>
        <taxon>Nevskiaceae</taxon>
        <taxon>Panacagrimonas</taxon>
    </lineage>
</organism>
<dbReference type="SMART" id="SM00387">
    <property type="entry name" value="HATPase_c"/>
    <property type="match status" value="1"/>
</dbReference>
<dbReference type="CDD" id="cd17546">
    <property type="entry name" value="REC_hyHK_CKI1_RcsC-like"/>
    <property type="match status" value="2"/>
</dbReference>
<reference evidence="20 21" key="1">
    <citation type="submission" date="2019-03" db="EMBL/GenBank/DDBJ databases">
        <title>Genomic Encyclopedia of Type Strains, Phase IV (KMG-IV): sequencing the most valuable type-strain genomes for metagenomic binning, comparative biology and taxonomic classification.</title>
        <authorList>
            <person name="Goeker M."/>
        </authorList>
    </citation>
    <scope>NUCLEOTIDE SEQUENCE [LARGE SCALE GENOMIC DNA]</scope>
    <source>
        <strain evidence="20 21">DSM 26377</strain>
    </source>
</reference>
<dbReference type="FunFam" id="1.10.287.130:FF:000002">
    <property type="entry name" value="Two-component osmosensing histidine kinase"/>
    <property type="match status" value="1"/>
</dbReference>
<dbReference type="CDD" id="cd16922">
    <property type="entry name" value="HATPase_EvgS-ArcB-TorS-like"/>
    <property type="match status" value="1"/>
</dbReference>
<evidence type="ECO:0000256" key="12">
    <source>
        <dbReference type="ARBA" id="ARBA00023012"/>
    </source>
</evidence>
<dbReference type="Proteomes" id="UP000295341">
    <property type="component" value="Unassembled WGS sequence"/>
</dbReference>
<feature type="domain" description="CHASE" evidence="19">
    <location>
        <begin position="155"/>
        <end position="305"/>
    </location>
</feature>
<dbReference type="FunFam" id="3.30.565.10:FF:000010">
    <property type="entry name" value="Sensor histidine kinase RcsC"/>
    <property type="match status" value="1"/>
</dbReference>
<evidence type="ECO:0000256" key="3">
    <source>
        <dbReference type="ARBA" id="ARBA00012438"/>
    </source>
</evidence>
<evidence type="ECO:0000256" key="5">
    <source>
        <dbReference type="ARBA" id="ARBA00022553"/>
    </source>
</evidence>
<dbReference type="Gene3D" id="3.30.450.350">
    <property type="entry name" value="CHASE domain"/>
    <property type="match status" value="1"/>
</dbReference>
<dbReference type="PROSITE" id="PS50839">
    <property type="entry name" value="CHASE"/>
    <property type="match status" value="1"/>
</dbReference>
<evidence type="ECO:0000256" key="4">
    <source>
        <dbReference type="ARBA" id="ARBA00022475"/>
    </source>
</evidence>
<dbReference type="Gene3D" id="1.20.120.160">
    <property type="entry name" value="HPT domain"/>
    <property type="match status" value="1"/>
</dbReference>
<dbReference type="SUPFAM" id="SSF55874">
    <property type="entry name" value="ATPase domain of HSP90 chaperone/DNA topoisomerase II/histidine kinase"/>
    <property type="match status" value="1"/>
</dbReference>
<dbReference type="CDD" id="cd00082">
    <property type="entry name" value="HisKA"/>
    <property type="match status" value="1"/>
</dbReference>
<dbReference type="InterPro" id="IPR005467">
    <property type="entry name" value="His_kinase_dom"/>
</dbReference>
<keyword evidence="9 20" id="KW-0418">Kinase</keyword>
<dbReference type="Pfam" id="PF00512">
    <property type="entry name" value="HisKA"/>
    <property type="match status" value="1"/>
</dbReference>
<comment type="subcellular location">
    <subcellularLocation>
        <location evidence="2">Cell membrane</location>
        <topology evidence="2">Multi-pass membrane protein</topology>
    </subcellularLocation>
</comment>
<dbReference type="SUPFAM" id="SSF47226">
    <property type="entry name" value="Histidine-containing phosphotransfer domain, HPT domain"/>
    <property type="match status" value="1"/>
</dbReference>
<keyword evidence="21" id="KW-1185">Reference proteome</keyword>
<evidence type="ECO:0000256" key="14">
    <source>
        <dbReference type="ARBA" id="ARBA00064003"/>
    </source>
</evidence>
<evidence type="ECO:0000256" key="7">
    <source>
        <dbReference type="ARBA" id="ARBA00022692"/>
    </source>
</evidence>
<evidence type="ECO:0000256" key="1">
    <source>
        <dbReference type="ARBA" id="ARBA00000085"/>
    </source>
</evidence>
<keyword evidence="11" id="KW-1133">Transmembrane helix</keyword>
<dbReference type="Pfam" id="PF00072">
    <property type="entry name" value="Response_reg"/>
    <property type="match status" value="2"/>
</dbReference>
<gene>
    <name evidence="20" type="ORF">DFR24_4722</name>
</gene>
<keyword evidence="13" id="KW-0472">Membrane</keyword>
<evidence type="ECO:0000313" key="20">
    <source>
        <dbReference type="EMBL" id="TDU23199.1"/>
    </source>
</evidence>
<dbReference type="GO" id="GO:0005524">
    <property type="term" value="F:ATP binding"/>
    <property type="evidence" value="ECO:0007669"/>
    <property type="project" value="UniProtKB-KW"/>
</dbReference>
<dbReference type="PROSITE" id="PS50109">
    <property type="entry name" value="HIS_KIN"/>
    <property type="match status" value="1"/>
</dbReference>